<gene>
    <name evidence="1" type="ORF">NDI76_16025</name>
</gene>
<reference evidence="1 2" key="1">
    <citation type="submission" date="2022-06" db="EMBL/GenBank/DDBJ databases">
        <title>Halogeometricum sp. a new haloarchaeum isolate from saline soil.</title>
        <authorList>
            <person name="Strakova D."/>
            <person name="Galisteo C."/>
            <person name="Sanchez-Porro C."/>
            <person name="Ventosa A."/>
        </authorList>
    </citation>
    <scope>NUCLEOTIDE SEQUENCE [LARGE SCALE GENOMIC DNA]</scope>
    <source>
        <strain evidence="1 2">S1BR25-6</strain>
    </source>
</reference>
<dbReference type="RefSeq" id="WP_310925150.1">
    <property type="nucleotide sequence ID" value="NZ_JAMQOP010000003.1"/>
</dbReference>
<organism evidence="1 2">
    <name type="scientific">Halogeometricum salsisoli</name>
    <dbReference type="NCBI Taxonomy" id="2950536"/>
    <lineage>
        <taxon>Archaea</taxon>
        <taxon>Methanobacteriati</taxon>
        <taxon>Methanobacteriota</taxon>
        <taxon>Stenosarchaea group</taxon>
        <taxon>Halobacteria</taxon>
        <taxon>Halobacteriales</taxon>
        <taxon>Haloferacaceae</taxon>
        <taxon>Halogeometricum</taxon>
    </lineage>
</organism>
<accession>A0ABU2GHF0</accession>
<proteinExistence type="predicted"/>
<keyword evidence="2" id="KW-1185">Reference proteome</keyword>
<protein>
    <submittedName>
        <fullName evidence="1">Uncharacterized protein</fullName>
    </submittedName>
</protein>
<evidence type="ECO:0000313" key="2">
    <source>
        <dbReference type="Proteomes" id="UP001257060"/>
    </source>
</evidence>
<sequence length="45" mass="5111">MEALEQRFEYPEFTVLVVGEIDGLSRFDDEAVRDVVFAVDALDGF</sequence>
<dbReference type="EMBL" id="JAMQOP010000003">
    <property type="protein sequence ID" value="MDS0300255.1"/>
    <property type="molecule type" value="Genomic_DNA"/>
</dbReference>
<name>A0ABU2GHF0_9EURY</name>
<dbReference type="Proteomes" id="UP001257060">
    <property type="component" value="Unassembled WGS sequence"/>
</dbReference>
<evidence type="ECO:0000313" key="1">
    <source>
        <dbReference type="EMBL" id="MDS0300255.1"/>
    </source>
</evidence>
<comment type="caution">
    <text evidence="1">The sequence shown here is derived from an EMBL/GenBank/DDBJ whole genome shotgun (WGS) entry which is preliminary data.</text>
</comment>